<dbReference type="HOGENOM" id="CLU_014314_0_0_1"/>
<keyword evidence="4" id="KW-0732">Signal</keyword>
<reference evidence="8 9" key="1">
    <citation type="journal article" date="2009" name="Genome Res.">
        <title>Comparative genomics of the fungal pathogens Candida dubliniensis and Candida albicans.</title>
        <authorList>
            <person name="Jackson A.P."/>
            <person name="Gamble J.A."/>
            <person name="Yeomans T."/>
            <person name="Moran G.P."/>
            <person name="Saunders D."/>
            <person name="Harris D."/>
            <person name="Aslett M."/>
            <person name="Barrell J.F."/>
            <person name="Butler G."/>
            <person name="Citiulo F."/>
            <person name="Coleman D.C."/>
            <person name="de Groot P.W.J."/>
            <person name="Goodwin T.J."/>
            <person name="Quail M.A."/>
            <person name="McQuillan J."/>
            <person name="Munro C.A."/>
            <person name="Pain A."/>
            <person name="Poulter R.T."/>
            <person name="Rajandream M.A."/>
            <person name="Renauld H."/>
            <person name="Spiering M.J."/>
            <person name="Tivey A."/>
            <person name="Gow N.A.R."/>
            <person name="Barrell B."/>
            <person name="Sullivan D.J."/>
            <person name="Berriman M."/>
        </authorList>
    </citation>
    <scope>NUCLEOTIDE SEQUENCE [LARGE SCALE GENOMIC DNA]</scope>
    <source>
        <strain evidence="9">CD36 / ATCC MYA-646 / CBS 7987 / NCPF 3949 / NRRL Y-17841</strain>
    </source>
</reference>
<keyword evidence="4" id="KW-0469">Meiosis</keyword>
<dbReference type="RefSeq" id="XP_002422360.1">
    <property type="nucleotide sequence ID" value="XM_002422315.1"/>
</dbReference>
<dbReference type="GO" id="GO:0010508">
    <property type="term" value="P:positive regulation of autophagy"/>
    <property type="evidence" value="ECO:0007669"/>
    <property type="project" value="TreeGrafter"/>
</dbReference>
<feature type="compositionally biased region" description="Basic and acidic residues" evidence="5">
    <location>
        <begin position="37"/>
        <end position="46"/>
    </location>
</feature>
<feature type="region of interest" description="Disordered" evidence="5">
    <location>
        <begin position="585"/>
        <end position="613"/>
    </location>
</feature>
<feature type="compositionally biased region" description="Basic and acidic residues" evidence="5">
    <location>
        <begin position="109"/>
        <end position="119"/>
    </location>
</feature>
<evidence type="ECO:0000313" key="8">
    <source>
        <dbReference type="EMBL" id="CAX40366.1"/>
    </source>
</evidence>
<dbReference type="GO" id="GO:1990130">
    <property type="term" value="C:GATOR1 complex"/>
    <property type="evidence" value="ECO:0007669"/>
    <property type="project" value="TreeGrafter"/>
</dbReference>
<comment type="subcellular location">
    <subcellularLocation>
        <location evidence="4">Vacuole membrane</location>
        <topology evidence="4">Peripheral membrane protein</topology>
    </subcellularLocation>
</comment>
<dbReference type="eggNOG" id="ENOG502QW35">
    <property type="taxonomic scope" value="Eukaryota"/>
</dbReference>
<dbReference type="OrthoDB" id="18648at2759"/>
<feature type="compositionally biased region" description="Polar residues" evidence="5">
    <location>
        <begin position="594"/>
        <end position="605"/>
    </location>
</feature>
<dbReference type="KEGG" id="cdu:CD36_34270"/>
<dbReference type="GO" id="GO:0005774">
    <property type="term" value="C:vacuolar membrane"/>
    <property type="evidence" value="ECO:0007669"/>
    <property type="project" value="UniProtKB-SubCell"/>
</dbReference>
<dbReference type="InterPro" id="IPR056603">
    <property type="entry name" value="HTH_NPRL3"/>
</dbReference>
<dbReference type="GO" id="GO:0051321">
    <property type="term" value="P:meiotic cell cycle"/>
    <property type="evidence" value="ECO:0007669"/>
    <property type="project" value="UniProtKB-UniRule"/>
</dbReference>
<accession>B9WMQ1</accession>
<evidence type="ECO:0000313" key="7">
    <source>
        <dbReference type="CGD" id="CAL0000167460"/>
    </source>
</evidence>
<feature type="compositionally biased region" description="Low complexity" evidence="5">
    <location>
        <begin position="121"/>
        <end position="137"/>
    </location>
</feature>
<dbReference type="InterPro" id="IPR005365">
    <property type="entry name" value="Npr3"/>
</dbReference>
<feature type="region of interest" description="Disordered" evidence="5">
    <location>
        <begin position="36"/>
        <end position="69"/>
    </location>
</feature>
<dbReference type="AlphaFoldDB" id="B9WMQ1"/>
<evidence type="ECO:0000313" key="9">
    <source>
        <dbReference type="Proteomes" id="UP000002605"/>
    </source>
</evidence>
<protein>
    <recommendedName>
        <fullName evidence="2 4">Nitrogen permease regulator 3</fullName>
    </recommendedName>
    <alternativeName>
        <fullName evidence="3 4">Required for meiotic nuclear division protein 11</fullName>
    </alternativeName>
</protein>
<evidence type="ECO:0000259" key="6">
    <source>
        <dbReference type="Pfam" id="PF24064"/>
    </source>
</evidence>
<name>B9WMQ1_CANDC</name>
<dbReference type="PANTHER" id="PTHR13153">
    <property type="entry name" value="CGTHBA PROTEIN -14 GENE PROTEIN"/>
    <property type="match status" value="1"/>
</dbReference>
<feature type="region of interest" description="Disordered" evidence="5">
    <location>
        <begin position="100"/>
        <end position="142"/>
    </location>
</feature>
<comment type="function">
    <text evidence="4">Mediates inactivation of the TORC1 complex in response to amino acid starvation. Required for meiotic nuclear division.</text>
</comment>
<sequence>MSLNLPNPSLIGILLVISTHSGPQLIYKYPFDLSNDSSRDESKYALDDNEDDELYDHEESEDENEMYGVNSRNWDSKHIDYYMGTKSDLLKFLDEQDSRRRRITTTSPSEDKHTKEKHGLTKTISKSSTMASSSITSPPEASIQGEIFGTDATYICEMLAPPKQMCNTRFEMAVQDKLFLGLPVHRQDNGQWRSIGHNNQHDEEELNETTEKTYTAKNSLNMFHLVFVMNPPVIESNHRVDEMFHYVISRLSLVLRYEQQKHDYVSQQVKNILALRESLEGNESLLTEKSSLSRVIRDCFEGISTSTIANLSINGKLRSFQIPIKTEFHSLPDPSVPFLPASYLSSTVELLGETSFINVGETSRYGHAFNPVPDEENSAEKIIVYFALLLLDDPESIIKDMKTENDSTLAKFIRMIEPTESLLKLSARNSNLDISQIKDFAFHLIYWRRARVILPLSSRSVYIVSPMAPITIKLYDDISFFNCRFPTLPSLPHFLKLLSPQSRKPQQFATVIPSKDHRDRYLQALGWLIKHGYVTQLQTFIWLKISRKIKIKVEEDIENENLAKKKKKQKNGSVSSKNVVTANSLKTETPIMPTDNTSKQVTNSKDSVKPNDDEFASKPHYPVLDGLHEHIDGTPIVTLVQGDDTIILDPGRATTLERRWINKIIYEECKLSPELTAVFYKLLKYMNGKHSLELLLLKENISRSELRKLLLSIEEHIISVRHW</sequence>
<proteinExistence type="inferred from homology"/>
<feature type="compositionally biased region" description="Acidic residues" evidence="5">
    <location>
        <begin position="47"/>
        <end position="65"/>
    </location>
</feature>
<dbReference type="Pfam" id="PF03666">
    <property type="entry name" value="NPR3"/>
    <property type="match status" value="1"/>
</dbReference>
<dbReference type="CGD" id="CAL0000167460">
    <property type="gene designation" value="Cd36_34270"/>
</dbReference>
<organism evidence="8 9">
    <name type="scientific">Candida dubliniensis (strain CD36 / ATCC MYA-646 / CBS 7987 / NCPF 3949 / NRRL Y-17841)</name>
    <name type="common">Yeast</name>
    <dbReference type="NCBI Taxonomy" id="573826"/>
    <lineage>
        <taxon>Eukaryota</taxon>
        <taxon>Fungi</taxon>
        <taxon>Dikarya</taxon>
        <taxon>Ascomycota</taxon>
        <taxon>Saccharomycotina</taxon>
        <taxon>Pichiomycetes</taxon>
        <taxon>Debaryomycetaceae</taxon>
        <taxon>Candida/Lodderomyces clade</taxon>
        <taxon>Candida</taxon>
    </lineage>
</organism>
<evidence type="ECO:0000256" key="5">
    <source>
        <dbReference type="SAM" id="MobiDB-lite"/>
    </source>
</evidence>
<gene>
    <name evidence="7" type="ordered locus">Cd36_34270</name>
    <name evidence="8" type="ORF">CD36_34270</name>
</gene>
<dbReference type="Pfam" id="PF24064">
    <property type="entry name" value="HTH_NPRL3"/>
    <property type="match status" value="1"/>
</dbReference>
<dbReference type="EMBL" id="FM992695">
    <property type="protein sequence ID" value="CAX40366.1"/>
    <property type="molecule type" value="Genomic_DNA"/>
</dbReference>
<keyword evidence="9" id="KW-1185">Reference proteome</keyword>
<evidence type="ECO:0000256" key="3">
    <source>
        <dbReference type="ARBA" id="ARBA00030028"/>
    </source>
</evidence>
<dbReference type="PANTHER" id="PTHR13153:SF5">
    <property type="entry name" value="GATOR COMPLEX PROTEIN NPRL3"/>
    <property type="match status" value="1"/>
</dbReference>
<dbReference type="Proteomes" id="UP000002605">
    <property type="component" value="Chromosome R"/>
</dbReference>
<dbReference type="GO" id="GO:1904262">
    <property type="term" value="P:negative regulation of TORC1 signaling"/>
    <property type="evidence" value="ECO:0007669"/>
    <property type="project" value="TreeGrafter"/>
</dbReference>
<dbReference type="GeneID" id="8049906"/>
<dbReference type="GO" id="GO:0034198">
    <property type="term" value="P:cellular response to amino acid starvation"/>
    <property type="evidence" value="ECO:0007669"/>
    <property type="project" value="TreeGrafter"/>
</dbReference>
<dbReference type="VEuPathDB" id="FungiDB:CD36_34270"/>
<evidence type="ECO:0000256" key="2">
    <source>
        <dbReference type="ARBA" id="ARBA00017880"/>
    </source>
</evidence>
<feature type="domain" description="GATOR1 complex protein NPRL3 C-terminal HTH" evidence="6">
    <location>
        <begin position="654"/>
        <end position="718"/>
    </location>
</feature>
<dbReference type="GO" id="GO:0038202">
    <property type="term" value="P:TORC1 signaling"/>
    <property type="evidence" value="ECO:0007669"/>
    <property type="project" value="TreeGrafter"/>
</dbReference>
<evidence type="ECO:0000256" key="4">
    <source>
        <dbReference type="RuleBase" id="RU368069"/>
    </source>
</evidence>
<evidence type="ECO:0000256" key="1">
    <source>
        <dbReference type="ARBA" id="ARBA00010546"/>
    </source>
</evidence>
<comment type="similarity">
    <text evidence="1 4">Belongs to the NPR3 family.</text>
</comment>